<evidence type="ECO:0000313" key="2">
    <source>
        <dbReference type="EMBL" id="CAJ2508417.1"/>
    </source>
</evidence>
<dbReference type="Proteomes" id="UP001295740">
    <property type="component" value="Unassembled WGS sequence"/>
</dbReference>
<gene>
    <name evidence="2" type="ORF">KHLLAP_LOCUS8885</name>
</gene>
<comment type="caution">
    <text evidence="2">The sequence shown here is derived from an EMBL/GenBank/DDBJ whole genome shotgun (WGS) entry which is preliminary data.</text>
</comment>
<reference evidence="2" key="1">
    <citation type="submission" date="2023-10" db="EMBL/GenBank/DDBJ databases">
        <authorList>
            <person name="Hackl T."/>
        </authorList>
    </citation>
    <scope>NUCLEOTIDE SEQUENCE</scope>
</reference>
<organism evidence="2 3">
    <name type="scientific">Anthostomella pinea</name>
    <dbReference type="NCBI Taxonomy" id="933095"/>
    <lineage>
        <taxon>Eukaryota</taxon>
        <taxon>Fungi</taxon>
        <taxon>Dikarya</taxon>
        <taxon>Ascomycota</taxon>
        <taxon>Pezizomycotina</taxon>
        <taxon>Sordariomycetes</taxon>
        <taxon>Xylariomycetidae</taxon>
        <taxon>Xylariales</taxon>
        <taxon>Xylariaceae</taxon>
        <taxon>Anthostomella</taxon>
    </lineage>
</organism>
<proteinExistence type="predicted"/>
<dbReference type="EMBL" id="CAUWAG010000011">
    <property type="protein sequence ID" value="CAJ2508417.1"/>
    <property type="molecule type" value="Genomic_DNA"/>
</dbReference>
<dbReference type="AlphaFoldDB" id="A0AAI8YKU4"/>
<protein>
    <submittedName>
        <fullName evidence="2">Uu.00g134430.m01.CDS01</fullName>
    </submittedName>
</protein>
<name>A0AAI8YKU4_9PEZI</name>
<evidence type="ECO:0000313" key="3">
    <source>
        <dbReference type="Proteomes" id="UP001295740"/>
    </source>
</evidence>
<feature type="region of interest" description="Disordered" evidence="1">
    <location>
        <begin position="14"/>
        <end position="58"/>
    </location>
</feature>
<keyword evidence="3" id="KW-1185">Reference proteome</keyword>
<accession>A0AAI8YKU4</accession>
<sequence length="58" mass="5915">MAFSACAAQLPVANGTEQAHNHTARTNQATAADAGTPKNIATDNSPGKAQLKRPKKAA</sequence>
<evidence type="ECO:0000256" key="1">
    <source>
        <dbReference type="SAM" id="MobiDB-lite"/>
    </source>
</evidence>